<name>A0A4V3GHX3_9ACTN</name>
<dbReference type="Gene3D" id="2.30.30.440">
    <property type="entry name" value="Domain of unknown function DUF1918"/>
    <property type="match status" value="1"/>
</dbReference>
<gene>
    <name evidence="2" type="ORF">EV653_2951</name>
</gene>
<accession>A0A4V3GHX3</accession>
<dbReference type="Pfam" id="PF08940">
    <property type="entry name" value="DUF1918"/>
    <property type="match status" value="1"/>
</dbReference>
<keyword evidence="3" id="KW-1185">Reference proteome</keyword>
<evidence type="ECO:0000259" key="1">
    <source>
        <dbReference type="Pfam" id="PF08940"/>
    </source>
</evidence>
<evidence type="ECO:0000313" key="2">
    <source>
        <dbReference type="EMBL" id="TDW77777.1"/>
    </source>
</evidence>
<dbReference type="SUPFAM" id="SSF50118">
    <property type="entry name" value="Cell growth inhibitor/plasmid maintenance toxic component"/>
    <property type="match status" value="1"/>
</dbReference>
<dbReference type="EMBL" id="SODP01000001">
    <property type="protein sequence ID" value="TDW77777.1"/>
    <property type="molecule type" value="Genomic_DNA"/>
</dbReference>
<dbReference type="Proteomes" id="UP000295146">
    <property type="component" value="Unassembled WGS sequence"/>
</dbReference>
<evidence type="ECO:0000313" key="3">
    <source>
        <dbReference type="Proteomes" id="UP000295146"/>
    </source>
</evidence>
<reference evidence="2 3" key="1">
    <citation type="submission" date="2019-03" db="EMBL/GenBank/DDBJ databases">
        <title>Genomic Encyclopedia of Type Strains, Phase III (KMG-III): the genomes of soil and plant-associated and newly described type strains.</title>
        <authorList>
            <person name="Whitman W."/>
        </authorList>
    </citation>
    <scope>NUCLEOTIDE SEQUENCE [LARGE SCALE GENOMIC DNA]</scope>
    <source>
        <strain evidence="2 3">VKM Ac-2573</strain>
    </source>
</reference>
<dbReference type="InterPro" id="IPR015035">
    <property type="entry name" value="DUF1918"/>
</dbReference>
<organism evidence="2 3">
    <name type="scientific">Kribbella pratensis</name>
    <dbReference type="NCBI Taxonomy" id="2512112"/>
    <lineage>
        <taxon>Bacteria</taxon>
        <taxon>Bacillati</taxon>
        <taxon>Actinomycetota</taxon>
        <taxon>Actinomycetes</taxon>
        <taxon>Propionibacteriales</taxon>
        <taxon>Kribbellaceae</taxon>
        <taxon>Kribbella</taxon>
    </lineage>
</organism>
<dbReference type="AlphaFoldDB" id="A0A4V3GHX3"/>
<feature type="domain" description="DUF1918" evidence="1">
    <location>
        <begin position="9"/>
        <end position="65"/>
    </location>
</feature>
<sequence>MVKEVGVVKAAAGDQVVVETTHLMAHRREGKIVEVHDPDGAPPYLVHWTDTDTESLFFPGPDAHIVHSNHGT</sequence>
<protein>
    <submittedName>
        <fullName evidence="2">Uncharacterized protein DUF1918</fullName>
    </submittedName>
</protein>
<proteinExistence type="predicted"/>
<dbReference type="RefSeq" id="WP_238159736.1">
    <property type="nucleotide sequence ID" value="NZ_SODP01000001.1"/>
</dbReference>
<comment type="caution">
    <text evidence="2">The sequence shown here is derived from an EMBL/GenBank/DDBJ whole genome shotgun (WGS) entry which is preliminary data.</text>
</comment>